<dbReference type="PROSITE" id="PS51257">
    <property type="entry name" value="PROKAR_LIPOPROTEIN"/>
    <property type="match status" value="1"/>
</dbReference>
<protein>
    <submittedName>
        <fullName evidence="1">Uncharacterized protein</fullName>
    </submittedName>
</protein>
<dbReference type="Proteomes" id="UP000694892">
    <property type="component" value="Chromosome 5S"/>
</dbReference>
<name>A0A974CQS6_XENLA</name>
<accession>A0A974CQS6</accession>
<evidence type="ECO:0000313" key="2">
    <source>
        <dbReference type="Proteomes" id="UP000694892"/>
    </source>
</evidence>
<reference evidence="2" key="1">
    <citation type="journal article" date="2016" name="Nature">
        <title>Genome evolution in the allotetraploid frog Xenopus laevis.</title>
        <authorList>
            <person name="Session A.M."/>
            <person name="Uno Y."/>
            <person name="Kwon T."/>
            <person name="Chapman J.A."/>
            <person name="Toyoda A."/>
            <person name="Takahashi S."/>
            <person name="Fukui A."/>
            <person name="Hikosaka A."/>
            <person name="Suzuki A."/>
            <person name="Kondo M."/>
            <person name="van Heeringen S.J."/>
            <person name="Quigley I."/>
            <person name="Heinz S."/>
            <person name="Ogino H."/>
            <person name="Ochi H."/>
            <person name="Hellsten U."/>
            <person name="Lyons J.B."/>
            <person name="Simakov O."/>
            <person name="Putnam N."/>
            <person name="Stites J."/>
            <person name="Kuroki Y."/>
            <person name="Tanaka T."/>
            <person name="Michiue T."/>
            <person name="Watanabe M."/>
            <person name="Bogdanovic O."/>
            <person name="Lister R."/>
            <person name="Georgiou G."/>
            <person name="Paranjpe S.S."/>
            <person name="van Kruijsbergen I."/>
            <person name="Shu S."/>
            <person name="Carlson J."/>
            <person name="Kinoshita T."/>
            <person name="Ohta Y."/>
            <person name="Mawaribuchi S."/>
            <person name="Jenkins J."/>
            <person name="Grimwood J."/>
            <person name="Schmutz J."/>
            <person name="Mitros T."/>
            <person name="Mozaffari S.V."/>
            <person name="Suzuki Y."/>
            <person name="Haramoto Y."/>
            <person name="Yamamoto T.S."/>
            <person name="Takagi C."/>
            <person name="Heald R."/>
            <person name="Miller K."/>
            <person name="Haudenschild C."/>
            <person name="Kitzman J."/>
            <person name="Nakayama T."/>
            <person name="Izutsu Y."/>
            <person name="Robert J."/>
            <person name="Fortriede J."/>
            <person name="Burns K."/>
            <person name="Lotay V."/>
            <person name="Karimi K."/>
            <person name="Yasuoka Y."/>
            <person name="Dichmann D.S."/>
            <person name="Flajnik M.F."/>
            <person name="Houston D.W."/>
            <person name="Shendure J."/>
            <person name="DuPasquier L."/>
            <person name="Vize P.D."/>
            <person name="Zorn A.M."/>
            <person name="Ito M."/>
            <person name="Marcotte E.M."/>
            <person name="Wallingford J.B."/>
            <person name="Ito Y."/>
            <person name="Asashima M."/>
            <person name="Ueno N."/>
            <person name="Matsuda Y."/>
            <person name="Veenstra G.J."/>
            <person name="Fujiyama A."/>
            <person name="Harland R.M."/>
            <person name="Taira M."/>
            <person name="Rokhsar D.S."/>
        </authorList>
    </citation>
    <scope>NUCLEOTIDE SEQUENCE [LARGE SCALE GENOMIC DNA]</scope>
    <source>
        <strain evidence="2">J</strain>
    </source>
</reference>
<dbReference type="EMBL" id="CM004475">
    <property type="protein sequence ID" value="OCT77533.1"/>
    <property type="molecule type" value="Genomic_DNA"/>
</dbReference>
<gene>
    <name evidence="1" type="ORF">XELAEV_18028625mg</name>
</gene>
<organism evidence="1 2">
    <name type="scientific">Xenopus laevis</name>
    <name type="common">African clawed frog</name>
    <dbReference type="NCBI Taxonomy" id="8355"/>
    <lineage>
        <taxon>Eukaryota</taxon>
        <taxon>Metazoa</taxon>
        <taxon>Chordata</taxon>
        <taxon>Craniata</taxon>
        <taxon>Vertebrata</taxon>
        <taxon>Euteleostomi</taxon>
        <taxon>Amphibia</taxon>
        <taxon>Batrachia</taxon>
        <taxon>Anura</taxon>
        <taxon>Pipoidea</taxon>
        <taxon>Pipidae</taxon>
        <taxon>Xenopodinae</taxon>
        <taxon>Xenopus</taxon>
        <taxon>Xenopus</taxon>
    </lineage>
</organism>
<evidence type="ECO:0000313" key="1">
    <source>
        <dbReference type="EMBL" id="OCT77533.1"/>
    </source>
</evidence>
<dbReference type="AlphaFoldDB" id="A0A974CQS6"/>
<sequence>MQTRQSPIPHTISSCLLHLSIDSDSFISCTTAKLHFWLYPSLSFNQSFNHVIPPLFCRWQHNKGHQIRNTN</sequence>
<proteinExistence type="predicted"/>